<organism evidence="2 3">
    <name type="scientific">Desulfofustis limnaeus</name>
    <dbReference type="NCBI Taxonomy" id="2740163"/>
    <lineage>
        <taxon>Bacteria</taxon>
        <taxon>Pseudomonadati</taxon>
        <taxon>Thermodesulfobacteriota</taxon>
        <taxon>Desulfobulbia</taxon>
        <taxon>Desulfobulbales</taxon>
        <taxon>Desulfocapsaceae</taxon>
        <taxon>Desulfofustis</taxon>
    </lineage>
</organism>
<keyword evidence="3" id="KW-1185">Reference proteome</keyword>
<dbReference type="Pfam" id="PF00535">
    <property type="entry name" value="Glycos_transf_2"/>
    <property type="match status" value="1"/>
</dbReference>
<evidence type="ECO:0000313" key="2">
    <source>
        <dbReference type="EMBL" id="BDD87088.1"/>
    </source>
</evidence>
<evidence type="ECO:0000259" key="1">
    <source>
        <dbReference type="Pfam" id="PF00535"/>
    </source>
</evidence>
<proteinExistence type="predicted"/>
<dbReference type="Gene3D" id="3.90.550.10">
    <property type="entry name" value="Spore Coat Polysaccharide Biosynthesis Protein SpsA, Chain A"/>
    <property type="match status" value="1"/>
</dbReference>
<dbReference type="SUPFAM" id="SSF53448">
    <property type="entry name" value="Nucleotide-diphospho-sugar transferases"/>
    <property type="match status" value="1"/>
</dbReference>
<sequence length="323" mass="35993">MVPHAYGAECGDRPQATISVIIPTRNGAETLRELLAGLRLQGRQPDEIVVIDSASTDTTVQVAHEYGATVVPIPLAEFDHGGTRTLGATIARGEFLVFFTQDALPAGRHLLARLVAPFDADGAIGMSYGRQLPAFDADLLAAHLRQFNYPEQSAVRSFDDRTRYGLGTVFASNSCAAYRREVLAEVGYFPKGLIFGEDTWVAGKVLQRGKKIAYVAEAAVYHSHNYQPYEELQRYFDIGVLHRSQSWLIETYGSSTGRGLTYLRSGLRYVRQQGCSSAMGDFMVRVALKWIGYQLGRRYRILPRSLAERLSLHKNWWVELSGR</sequence>
<dbReference type="CDD" id="cd00761">
    <property type="entry name" value="Glyco_tranf_GTA_type"/>
    <property type="match status" value="1"/>
</dbReference>
<dbReference type="InterPro" id="IPR001173">
    <property type="entry name" value="Glyco_trans_2-like"/>
</dbReference>
<evidence type="ECO:0000313" key="3">
    <source>
        <dbReference type="Proteomes" id="UP000830055"/>
    </source>
</evidence>
<feature type="domain" description="Glycosyltransferase 2-like" evidence="1">
    <location>
        <begin position="19"/>
        <end position="186"/>
    </location>
</feature>
<dbReference type="RefSeq" id="WP_284154129.1">
    <property type="nucleotide sequence ID" value="NZ_AP025516.1"/>
</dbReference>
<gene>
    <name evidence="2" type="primary">pslC</name>
    <name evidence="2" type="ORF">DPPLL_14530</name>
</gene>
<name>A0ABN6M699_9BACT</name>
<dbReference type="Proteomes" id="UP000830055">
    <property type="component" value="Chromosome"/>
</dbReference>
<dbReference type="EMBL" id="AP025516">
    <property type="protein sequence ID" value="BDD87088.1"/>
    <property type="molecule type" value="Genomic_DNA"/>
</dbReference>
<dbReference type="InterPro" id="IPR050834">
    <property type="entry name" value="Glycosyltransf_2"/>
</dbReference>
<dbReference type="PANTHER" id="PTHR43685">
    <property type="entry name" value="GLYCOSYLTRANSFERASE"/>
    <property type="match status" value="1"/>
</dbReference>
<reference evidence="2 3" key="1">
    <citation type="submission" date="2022-01" db="EMBL/GenBank/DDBJ databases">
        <title>Desulfofustis limnae sp. nov., a novel mesophilic sulfate-reducing bacterium isolated from marsh soil.</title>
        <authorList>
            <person name="Watanabe M."/>
            <person name="Takahashi A."/>
            <person name="Kojima H."/>
            <person name="Fukui M."/>
        </authorList>
    </citation>
    <scope>NUCLEOTIDE SEQUENCE [LARGE SCALE GENOMIC DNA]</scope>
    <source>
        <strain evidence="2 3">PPLL</strain>
    </source>
</reference>
<dbReference type="InterPro" id="IPR029044">
    <property type="entry name" value="Nucleotide-diphossugar_trans"/>
</dbReference>
<dbReference type="PANTHER" id="PTHR43685:SF13">
    <property type="entry name" value="O ANTIGEN BIOSYNTHESIS RHAMNOSYLTRANSFERASE RFBN"/>
    <property type="match status" value="1"/>
</dbReference>
<protein>
    <submittedName>
        <fullName evidence="2">Biofilm formation protein PslC</fullName>
    </submittedName>
</protein>
<accession>A0ABN6M699</accession>